<sequence>MLCARCEIVVEYKIVDGCGVRGGCDAQDDRRMRSAGCEVYVDCKMRDRCRMQDEFRGSCYSGFEKGRLLRTEKMTESVRLNRSPQEMGKFRFKNTPMMHSVNSDG</sequence>
<dbReference type="EMBL" id="CAXIEN010000001">
    <property type="protein sequence ID" value="CAL1261195.1"/>
    <property type="molecule type" value="Genomic_DNA"/>
</dbReference>
<gene>
    <name evidence="1" type="ORF">LARSCL_LOCUS261</name>
</gene>
<proteinExistence type="predicted"/>
<accession>A0AAV1YQJ4</accession>
<evidence type="ECO:0000313" key="2">
    <source>
        <dbReference type="Proteomes" id="UP001497382"/>
    </source>
</evidence>
<comment type="caution">
    <text evidence="1">The sequence shown here is derived from an EMBL/GenBank/DDBJ whole genome shotgun (WGS) entry which is preliminary data.</text>
</comment>
<name>A0AAV1YQJ4_9ARAC</name>
<reference evidence="1 2" key="1">
    <citation type="submission" date="2024-04" db="EMBL/GenBank/DDBJ databases">
        <authorList>
            <person name="Rising A."/>
            <person name="Reimegard J."/>
            <person name="Sonavane S."/>
            <person name="Akerstrom W."/>
            <person name="Nylinder S."/>
            <person name="Hedman E."/>
            <person name="Kallberg Y."/>
        </authorList>
    </citation>
    <scope>NUCLEOTIDE SEQUENCE [LARGE SCALE GENOMIC DNA]</scope>
</reference>
<dbReference type="Proteomes" id="UP001497382">
    <property type="component" value="Unassembled WGS sequence"/>
</dbReference>
<organism evidence="1 2">
    <name type="scientific">Larinioides sclopetarius</name>
    <dbReference type="NCBI Taxonomy" id="280406"/>
    <lineage>
        <taxon>Eukaryota</taxon>
        <taxon>Metazoa</taxon>
        <taxon>Ecdysozoa</taxon>
        <taxon>Arthropoda</taxon>
        <taxon>Chelicerata</taxon>
        <taxon>Arachnida</taxon>
        <taxon>Araneae</taxon>
        <taxon>Araneomorphae</taxon>
        <taxon>Entelegynae</taxon>
        <taxon>Araneoidea</taxon>
        <taxon>Araneidae</taxon>
        <taxon>Larinioides</taxon>
    </lineage>
</organism>
<keyword evidence="2" id="KW-1185">Reference proteome</keyword>
<protein>
    <submittedName>
        <fullName evidence="1">Uncharacterized protein</fullName>
    </submittedName>
</protein>
<dbReference type="AlphaFoldDB" id="A0AAV1YQJ4"/>
<evidence type="ECO:0000313" key="1">
    <source>
        <dbReference type="EMBL" id="CAL1261195.1"/>
    </source>
</evidence>